<dbReference type="Proteomes" id="UP000789375">
    <property type="component" value="Unassembled WGS sequence"/>
</dbReference>
<dbReference type="EMBL" id="CAJVPP010000449">
    <property type="protein sequence ID" value="CAG8483797.1"/>
    <property type="molecule type" value="Genomic_DNA"/>
</dbReference>
<dbReference type="AlphaFoldDB" id="A0A9N8WBB2"/>
<evidence type="ECO:0000313" key="2">
    <source>
        <dbReference type="Proteomes" id="UP000789375"/>
    </source>
</evidence>
<evidence type="ECO:0000313" key="1">
    <source>
        <dbReference type="EMBL" id="CAG8483797.1"/>
    </source>
</evidence>
<sequence length="77" mass="8201">LTIKFFGGLPLPLPFPLFGVGDCIDDIADDADDPNCTDDFADGTDDPDGLDGTDVSLNNKHLLLGPLDLEVLEDLDI</sequence>
<accession>A0A9N8WBB2</accession>
<protein>
    <submittedName>
        <fullName evidence="1">3457_t:CDS:1</fullName>
    </submittedName>
</protein>
<reference evidence="1" key="1">
    <citation type="submission" date="2021-06" db="EMBL/GenBank/DDBJ databases">
        <authorList>
            <person name="Kallberg Y."/>
            <person name="Tangrot J."/>
            <person name="Rosling A."/>
        </authorList>
    </citation>
    <scope>NUCLEOTIDE SEQUENCE</scope>
    <source>
        <strain evidence="1">87-6 pot B 2015</strain>
    </source>
</reference>
<name>A0A9N8WBB2_FUNMO</name>
<proteinExistence type="predicted"/>
<organism evidence="1 2">
    <name type="scientific">Funneliformis mosseae</name>
    <name type="common">Endomycorrhizal fungus</name>
    <name type="synonym">Glomus mosseae</name>
    <dbReference type="NCBI Taxonomy" id="27381"/>
    <lineage>
        <taxon>Eukaryota</taxon>
        <taxon>Fungi</taxon>
        <taxon>Fungi incertae sedis</taxon>
        <taxon>Mucoromycota</taxon>
        <taxon>Glomeromycotina</taxon>
        <taxon>Glomeromycetes</taxon>
        <taxon>Glomerales</taxon>
        <taxon>Glomeraceae</taxon>
        <taxon>Funneliformis</taxon>
    </lineage>
</organism>
<keyword evidence="2" id="KW-1185">Reference proteome</keyword>
<gene>
    <name evidence="1" type="ORF">FMOSSE_LOCUS3165</name>
</gene>
<comment type="caution">
    <text evidence="1">The sequence shown here is derived from an EMBL/GenBank/DDBJ whole genome shotgun (WGS) entry which is preliminary data.</text>
</comment>
<feature type="non-terminal residue" evidence="1">
    <location>
        <position position="77"/>
    </location>
</feature>